<dbReference type="Gene3D" id="3.40.50.1820">
    <property type="entry name" value="alpha/beta hydrolase"/>
    <property type="match status" value="1"/>
</dbReference>
<dbReference type="InterPro" id="IPR029058">
    <property type="entry name" value="AB_hydrolase_fold"/>
</dbReference>
<sequence length="269" mass="29728">MGNNNNIILQALNVRVVGSGERNLVLAHGFGTDQSAWQRILPYFTPSYRVILYDLVCAGSVNPDHFDFRRYTTLDAFVDDLLDILDALNLDRCAYVGHSVSAMIGILAAIRRPELFSKLVLVGASPRFLNDNDYHGGFEEGEIEEVFTAMKANYEAWVSGYAPLAVGADVPAAVREFSRTLFNMRPDITLFVSRTVFNSDLRGVLGLVKVPCCIMQTSKDVSVPASVAVYLRDHLGGHNTVEMLDTEGHLPHLSAPALFARKLRRALAR</sequence>
<dbReference type="InParanoid" id="A0A2P5F019"/>
<dbReference type="EMBL" id="JXTC01000077">
    <property type="protein sequence ID" value="PON91115.1"/>
    <property type="molecule type" value="Genomic_DNA"/>
</dbReference>
<dbReference type="GO" id="GO:0016787">
    <property type="term" value="F:hydrolase activity"/>
    <property type="evidence" value="ECO:0007669"/>
    <property type="project" value="UniProtKB-KW"/>
</dbReference>
<proteinExistence type="inferred from homology"/>
<name>A0A2P5F019_TREOI</name>
<gene>
    <name evidence="4" type="primary">TorD14</name>
    <name evidence="4" type="ORF">TorRG33x02_131460</name>
</gene>
<keyword evidence="2" id="KW-0378">Hydrolase</keyword>
<evidence type="ECO:0000313" key="5">
    <source>
        <dbReference type="Proteomes" id="UP000237000"/>
    </source>
</evidence>
<comment type="caution">
    <text evidence="4">The sequence shown here is derived from an EMBL/GenBank/DDBJ whole genome shotgun (WGS) entry which is preliminary data.</text>
</comment>
<dbReference type="FunCoup" id="A0A2P5F019">
    <property type="interactions" value="19"/>
</dbReference>
<dbReference type="FunFam" id="3.40.50.1820:FF:000042">
    <property type="entry name" value="probable strigolactone esterase DAD2"/>
    <property type="match status" value="1"/>
</dbReference>
<dbReference type="OrthoDB" id="408373at2759"/>
<keyword evidence="5" id="KW-1185">Reference proteome</keyword>
<dbReference type="InterPro" id="IPR000073">
    <property type="entry name" value="AB_hydrolase_1"/>
</dbReference>
<comment type="similarity">
    <text evidence="1">Belongs to the AB hydrolase superfamily.</text>
</comment>
<dbReference type="PANTHER" id="PTHR43039">
    <property type="entry name" value="ESTERASE-RELATED"/>
    <property type="match status" value="1"/>
</dbReference>
<evidence type="ECO:0000256" key="1">
    <source>
        <dbReference type="ARBA" id="ARBA00008645"/>
    </source>
</evidence>
<reference evidence="5" key="1">
    <citation type="submission" date="2016-06" db="EMBL/GenBank/DDBJ databases">
        <title>Parallel loss of symbiosis genes in relatives of nitrogen-fixing non-legume Parasponia.</title>
        <authorList>
            <person name="Van Velzen R."/>
            <person name="Holmer R."/>
            <person name="Bu F."/>
            <person name="Rutten L."/>
            <person name="Van Zeijl A."/>
            <person name="Liu W."/>
            <person name="Santuari L."/>
            <person name="Cao Q."/>
            <person name="Sharma T."/>
            <person name="Shen D."/>
            <person name="Roswanjaya Y."/>
            <person name="Wardhani T."/>
            <person name="Kalhor M.S."/>
            <person name="Jansen J."/>
            <person name="Van den Hoogen J."/>
            <person name="Gungor B."/>
            <person name="Hartog M."/>
            <person name="Hontelez J."/>
            <person name="Verver J."/>
            <person name="Yang W.-C."/>
            <person name="Schijlen E."/>
            <person name="Repin R."/>
            <person name="Schilthuizen M."/>
            <person name="Schranz E."/>
            <person name="Heidstra R."/>
            <person name="Miyata K."/>
            <person name="Fedorova E."/>
            <person name="Kohlen W."/>
            <person name="Bisseling T."/>
            <person name="Smit S."/>
            <person name="Geurts R."/>
        </authorList>
    </citation>
    <scope>NUCLEOTIDE SEQUENCE [LARGE SCALE GENOMIC DNA]</scope>
    <source>
        <strain evidence="5">cv. RG33-2</strain>
    </source>
</reference>
<dbReference type="Pfam" id="PF12697">
    <property type="entry name" value="Abhydrolase_6"/>
    <property type="match status" value="1"/>
</dbReference>
<organism evidence="4 5">
    <name type="scientific">Trema orientale</name>
    <name type="common">Charcoal tree</name>
    <name type="synonym">Celtis orientalis</name>
    <dbReference type="NCBI Taxonomy" id="63057"/>
    <lineage>
        <taxon>Eukaryota</taxon>
        <taxon>Viridiplantae</taxon>
        <taxon>Streptophyta</taxon>
        <taxon>Embryophyta</taxon>
        <taxon>Tracheophyta</taxon>
        <taxon>Spermatophyta</taxon>
        <taxon>Magnoliopsida</taxon>
        <taxon>eudicotyledons</taxon>
        <taxon>Gunneridae</taxon>
        <taxon>Pentapetalae</taxon>
        <taxon>rosids</taxon>
        <taxon>fabids</taxon>
        <taxon>Rosales</taxon>
        <taxon>Cannabaceae</taxon>
        <taxon>Trema</taxon>
    </lineage>
</organism>
<feature type="domain" description="AB hydrolase-1" evidence="3">
    <location>
        <begin position="24"/>
        <end position="261"/>
    </location>
</feature>
<accession>A0A2P5F019</accession>
<dbReference type="STRING" id="63057.A0A2P5F019"/>
<dbReference type="SUPFAM" id="SSF53474">
    <property type="entry name" value="alpha/beta-Hydrolases"/>
    <property type="match status" value="1"/>
</dbReference>
<dbReference type="AlphaFoldDB" id="A0A2P5F019"/>
<evidence type="ECO:0000313" key="4">
    <source>
        <dbReference type="EMBL" id="PON91115.1"/>
    </source>
</evidence>
<evidence type="ECO:0000256" key="2">
    <source>
        <dbReference type="ARBA" id="ARBA00022801"/>
    </source>
</evidence>
<dbReference type="Proteomes" id="UP000237000">
    <property type="component" value="Unassembled WGS sequence"/>
</dbReference>
<protein>
    <submittedName>
        <fullName evidence="4">Strigolactone esterase</fullName>
    </submittedName>
</protein>
<evidence type="ECO:0000259" key="3">
    <source>
        <dbReference type="Pfam" id="PF12697"/>
    </source>
</evidence>